<evidence type="ECO:0000259" key="19">
    <source>
        <dbReference type="SMART" id="SM00831"/>
    </source>
</evidence>
<dbReference type="NCBIfam" id="TIGR01494">
    <property type="entry name" value="ATPase_P-type"/>
    <property type="match status" value="2"/>
</dbReference>
<evidence type="ECO:0000313" key="20">
    <source>
        <dbReference type="EMBL" id="KAF5371839.1"/>
    </source>
</evidence>
<dbReference type="PROSITE" id="PS00154">
    <property type="entry name" value="ATPASE_E1_E2"/>
    <property type="match status" value="1"/>
</dbReference>
<evidence type="ECO:0000256" key="7">
    <source>
        <dbReference type="ARBA" id="ARBA00022741"/>
    </source>
</evidence>
<feature type="transmembrane region" description="Helical" evidence="17">
    <location>
        <begin position="518"/>
        <end position="540"/>
    </location>
</feature>
<feature type="transmembrane region" description="Helical" evidence="17">
    <location>
        <begin position="1111"/>
        <end position="1129"/>
    </location>
</feature>
<name>A0A8H5GV82_9AGAR</name>
<dbReference type="NCBIfam" id="TIGR01517">
    <property type="entry name" value="ATPase-IIB_Ca"/>
    <property type="match status" value="1"/>
</dbReference>
<dbReference type="EC" id="7.2.2.10" evidence="17"/>
<dbReference type="CDD" id="cd02081">
    <property type="entry name" value="P-type_ATPase_Ca_PMCA-like"/>
    <property type="match status" value="1"/>
</dbReference>
<feature type="transmembrane region" description="Helical" evidence="17">
    <location>
        <begin position="1067"/>
        <end position="1091"/>
    </location>
</feature>
<dbReference type="SUPFAM" id="SSF81653">
    <property type="entry name" value="Calcium ATPase, transduction domain A"/>
    <property type="match status" value="1"/>
</dbReference>
<dbReference type="EMBL" id="JAACJP010000045">
    <property type="protein sequence ID" value="KAF5371839.1"/>
    <property type="molecule type" value="Genomic_DNA"/>
</dbReference>
<evidence type="ECO:0000256" key="16">
    <source>
        <dbReference type="ARBA" id="ARBA00048694"/>
    </source>
</evidence>
<keyword evidence="12 17" id="KW-1133">Transmembrane helix</keyword>
<gene>
    <name evidence="20" type="ORF">D9615_009535</name>
</gene>
<comment type="catalytic activity">
    <reaction evidence="16 17">
        <text>Ca(2+)(in) + ATP + H2O = Ca(2+)(out) + ADP + phosphate + H(+)</text>
        <dbReference type="Rhea" id="RHEA:18105"/>
        <dbReference type="ChEBI" id="CHEBI:15377"/>
        <dbReference type="ChEBI" id="CHEBI:15378"/>
        <dbReference type="ChEBI" id="CHEBI:29108"/>
        <dbReference type="ChEBI" id="CHEBI:30616"/>
        <dbReference type="ChEBI" id="CHEBI:43474"/>
        <dbReference type="ChEBI" id="CHEBI:456216"/>
        <dbReference type="EC" id="7.2.2.10"/>
    </reaction>
</comment>
<dbReference type="GO" id="GO:0046872">
    <property type="term" value="F:metal ion binding"/>
    <property type="evidence" value="ECO:0007669"/>
    <property type="project" value="UniProtKB-KW"/>
</dbReference>
<feature type="region of interest" description="Disordered" evidence="18">
    <location>
        <begin position="1338"/>
        <end position="1357"/>
    </location>
</feature>
<feature type="region of interest" description="Disordered" evidence="18">
    <location>
        <begin position="16"/>
        <end position="62"/>
    </location>
</feature>
<dbReference type="PANTHER" id="PTHR24093">
    <property type="entry name" value="CATION TRANSPORTING ATPASE"/>
    <property type="match status" value="1"/>
</dbReference>
<dbReference type="PRINTS" id="PR00120">
    <property type="entry name" value="HATPASE"/>
</dbReference>
<dbReference type="GO" id="GO:0006874">
    <property type="term" value="P:intracellular calcium ion homeostasis"/>
    <property type="evidence" value="ECO:0007669"/>
    <property type="project" value="TreeGrafter"/>
</dbReference>
<dbReference type="FunFam" id="3.40.50.1000:FF:000018">
    <property type="entry name" value="Calcium-transporting ATPase"/>
    <property type="match status" value="1"/>
</dbReference>
<evidence type="ECO:0000256" key="17">
    <source>
        <dbReference type="RuleBase" id="RU361146"/>
    </source>
</evidence>
<dbReference type="SUPFAM" id="SSF56784">
    <property type="entry name" value="HAD-like"/>
    <property type="match status" value="1"/>
</dbReference>
<dbReference type="OrthoDB" id="3352408at2759"/>
<dbReference type="InterPro" id="IPR023298">
    <property type="entry name" value="ATPase_P-typ_TM_dom_sf"/>
</dbReference>
<dbReference type="GO" id="GO:0005886">
    <property type="term" value="C:plasma membrane"/>
    <property type="evidence" value="ECO:0007669"/>
    <property type="project" value="TreeGrafter"/>
</dbReference>
<feature type="transmembrane region" description="Helical" evidence="17">
    <location>
        <begin position="1037"/>
        <end position="1055"/>
    </location>
</feature>
<evidence type="ECO:0000256" key="15">
    <source>
        <dbReference type="ARBA" id="ARBA00038148"/>
    </source>
</evidence>
<evidence type="ECO:0000256" key="5">
    <source>
        <dbReference type="ARBA" id="ARBA00022692"/>
    </source>
</evidence>
<evidence type="ECO:0000256" key="4">
    <source>
        <dbReference type="ARBA" id="ARBA00022568"/>
    </source>
</evidence>
<dbReference type="InterPro" id="IPR036412">
    <property type="entry name" value="HAD-like_sf"/>
</dbReference>
<dbReference type="InterPro" id="IPR018303">
    <property type="entry name" value="ATPase_P-typ_P_site"/>
</dbReference>
<dbReference type="Gene3D" id="2.70.150.10">
    <property type="entry name" value="Calcium-transporting ATPase, cytoplasmic transduction domain A"/>
    <property type="match status" value="1"/>
</dbReference>
<dbReference type="GO" id="GO:0005524">
    <property type="term" value="F:ATP binding"/>
    <property type="evidence" value="ECO:0007669"/>
    <property type="project" value="UniProtKB-KW"/>
</dbReference>
<dbReference type="InterPro" id="IPR008250">
    <property type="entry name" value="ATPase_P-typ_transduc_dom_A_sf"/>
</dbReference>
<feature type="compositionally biased region" description="Basic and acidic residues" evidence="18">
    <location>
        <begin position="259"/>
        <end position="269"/>
    </location>
</feature>
<dbReference type="GO" id="GO:0005388">
    <property type="term" value="F:P-type calcium transporter activity"/>
    <property type="evidence" value="ECO:0007669"/>
    <property type="project" value="UniProtKB-EC"/>
</dbReference>
<dbReference type="SMART" id="SM00831">
    <property type="entry name" value="Cation_ATPase_N"/>
    <property type="match status" value="1"/>
</dbReference>
<feature type="compositionally biased region" description="Polar residues" evidence="18">
    <location>
        <begin position="91"/>
        <end position="107"/>
    </location>
</feature>
<feature type="compositionally biased region" description="Basic and acidic residues" evidence="18">
    <location>
        <begin position="108"/>
        <end position="117"/>
    </location>
</feature>
<dbReference type="Pfam" id="PF00689">
    <property type="entry name" value="Cation_ATPase_C"/>
    <property type="match status" value="1"/>
</dbReference>
<organism evidence="20 21">
    <name type="scientific">Tricholomella constricta</name>
    <dbReference type="NCBI Taxonomy" id="117010"/>
    <lineage>
        <taxon>Eukaryota</taxon>
        <taxon>Fungi</taxon>
        <taxon>Dikarya</taxon>
        <taxon>Basidiomycota</taxon>
        <taxon>Agaricomycotina</taxon>
        <taxon>Agaricomycetes</taxon>
        <taxon>Agaricomycetidae</taxon>
        <taxon>Agaricales</taxon>
        <taxon>Tricholomatineae</taxon>
        <taxon>Lyophyllaceae</taxon>
        <taxon>Tricholomella</taxon>
    </lineage>
</organism>
<dbReference type="PRINTS" id="PR00119">
    <property type="entry name" value="CATATPASE"/>
</dbReference>
<evidence type="ECO:0000256" key="14">
    <source>
        <dbReference type="ARBA" id="ARBA00023136"/>
    </source>
</evidence>
<dbReference type="FunFam" id="2.70.150.10:FF:000028">
    <property type="entry name" value="Calcium-transporting ATPase"/>
    <property type="match status" value="1"/>
</dbReference>
<reference evidence="20 21" key="1">
    <citation type="journal article" date="2020" name="ISME J.">
        <title>Uncovering the hidden diversity of litter-decomposition mechanisms in mushroom-forming fungi.</title>
        <authorList>
            <person name="Floudas D."/>
            <person name="Bentzer J."/>
            <person name="Ahren D."/>
            <person name="Johansson T."/>
            <person name="Persson P."/>
            <person name="Tunlid A."/>
        </authorList>
    </citation>
    <scope>NUCLEOTIDE SEQUENCE [LARGE SCALE GENOMIC DNA]</scope>
    <source>
        <strain evidence="20 21">CBS 661.87</strain>
    </source>
</reference>
<accession>A0A8H5GV82</accession>
<feature type="compositionally biased region" description="Basic and acidic residues" evidence="18">
    <location>
        <begin position="223"/>
        <end position="241"/>
    </location>
</feature>
<protein>
    <recommendedName>
        <fullName evidence="17">Calcium-transporting ATPase</fullName>
        <ecNumber evidence="17">7.2.2.10</ecNumber>
    </recommendedName>
</protein>
<keyword evidence="8 17" id="KW-0106">Calcium</keyword>
<evidence type="ECO:0000256" key="9">
    <source>
        <dbReference type="ARBA" id="ARBA00022840"/>
    </source>
</evidence>
<dbReference type="SFLD" id="SFLDF00027">
    <property type="entry name" value="p-type_atpase"/>
    <property type="match status" value="1"/>
</dbReference>
<dbReference type="InterPro" id="IPR059000">
    <property type="entry name" value="ATPase_P-type_domA"/>
</dbReference>
<feature type="region of interest" description="Disordered" evidence="18">
    <location>
        <begin position="218"/>
        <end position="279"/>
    </location>
</feature>
<feature type="compositionally biased region" description="Basic and acidic residues" evidence="18">
    <location>
        <begin position="664"/>
        <end position="673"/>
    </location>
</feature>
<dbReference type="Gene3D" id="3.40.50.1000">
    <property type="entry name" value="HAD superfamily/HAD-like"/>
    <property type="match status" value="1"/>
</dbReference>
<feature type="transmembrane region" description="Helical" evidence="17">
    <location>
        <begin position="555"/>
        <end position="588"/>
    </location>
</feature>
<evidence type="ECO:0000313" key="21">
    <source>
        <dbReference type="Proteomes" id="UP000565441"/>
    </source>
</evidence>
<keyword evidence="6" id="KW-0479">Metal-binding</keyword>
<dbReference type="InterPro" id="IPR023299">
    <property type="entry name" value="ATPase_P-typ_cyto_dom_N"/>
</dbReference>
<dbReference type="InterPro" id="IPR006068">
    <property type="entry name" value="ATPase_P-typ_cation-transptr_C"/>
</dbReference>
<dbReference type="InterPro" id="IPR006408">
    <property type="entry name" value="P-type_ATPase_IIB"/>
</dbReference>
<sequence>MAPDDIPSIAIIDDTSTTHVASHPTVGTDAAMLSPFTPRDDDSSSMTLPPPSPTLSTRSSLHSVHFNTSTALRDNKPEIALTHARKSSNATFASVSTIPDNHPSPSRDTSDLGHRQTLDSATTTVVCHSSPPPPSKKKSKRKDDPEEQQTAHQRELEQDRGIDPAPFAFRPYELAHMLDPKSLESLAHFGGTPGILQGLGTHPDMGLSKAALAVNSGAVAHHAAREQEKKDHAKAEKEQGRKWRRKGAGKSESQPDDPLSEKDKEKETETDADTMNASIDERRRVFGPNILPTRPSKSLLQLMWLALKDKVLVLLSIAAVVSLALGLFQDFGTPPQPGEVPVDWVEGVAIMVAVAIVVIVGSLNDWQKERQFKTLNDKKEERGVKVIRDGNECVVDIKEVVVGDVALLEPGEIVPCDGVFLSGHNVRCDESGATGESDAIRKVSYEECLELKKRSEDGKEAAHTDCFVVSGSKVLEGVGRYVVVAVGTKSFNGRIMMALRGDAENTPLQLKLNALAELIAKIGSAAGLLLFSALMIRFFVQLGTGDPVRTANQKGIAFVDILIISVTLIVVAVPEGLPLAVTLALAFATKRMTYEKLLVRVLGSCETMANASVVCTDKTGTLTQNVMTVVAGSVGIHAKFVHALEENAARTNADGKDEEDEDKPEFSSRRHRDDFSIDQKQLNDVLPRALRELFNEAIAVNSTAFEDRDPESGEIVFVGSKTETALLEFAKAMGWGGFRETRDAAQVMQMIPFSSERKAMGVVVKVPGGGYRVYLKGASEILSKKCRKHVVVRSPSEKPLDEGNEVETREIGQLEEENISRTIIFYANQTLRTIALCYRDFESWPPEGMSHDEENEVPFEQLAEDLTLIGITGIEDPLRPGVRDAVAKCHRAGVTIKMCTGDNVLTARSIATQCGIFTPGGIIMEGPVFRKLNQAERIEIVPRLQVLARSSPEDKKVLVETLKSIGEIVGVTGDGTNDGPALKTANVGFSMGIAGTEVAKEASDIILMDDNFSSIVKAIMWGRCVNDAVRKFLQFQISTNVTAVVITFVTAVASAEEASVLSAVQLLWINIIMDTFAALALATDPATEALLDRKPDKKTAPLFSTNMYKQILIQSIYQVTVILIFHFLGLQILGLELTGVRLEDKHTNLIVQTLVFNAFVFAQIFNSVNCRRLDQKLNIFEGILKNRYFLTITAIEIGIQVLIVFVGKDAFQVTTITGREWGISLALGIVSIPLGALIRLLPNGPFERCFKKMGLLGRPDVLPTASPEAEVWSGAVALVRDNLGTFANLRGGRLRSSSFVIKSRLSRTSQENQAPLPVSSLMTMVPTLIVGTIATGQKTSQHGSLSDPAGSDPSKSSAALWEGRLQLHPDTPHNDPAYQRYGAGNQHSA</sequence>
<evidence type="ECO:0000256" key="6">
    <source>
        <dbReference type="ARBA" id="ARBA00022723"/>
    </source>
</evidence>
<dbReference type="SFLD" id="SFLDS00003">
    <property type="entry name" value="Haloacid_Dehalogenase"/>
    <property type="match status" value="1"/>
</dbReference>
<keyword evidence="10" id="KW-0460">Magnesium</keyword>
<dbReference type="InterPro" id="IPR001757">
    <property type="entry name" value="P_typ_ATPase"/>
</dbReference>
<evidence type="ECO:0000256" key="10">
    <source>
        <dbReference type="ARBA" id="ARBA00022842"/>
    </source>
</evidence>
<dbReference type="SUPFAM" id="SSF81665">
    <property type="entry name" value="Calcium ATPase, transmembrane domain M"/>
    <property type="match status" value="1"/>
</dbReference>
<feature type="transmembrane region" description="Helical" evidence="17">
    <location>
        <begin position="1149"/>
        <end position="1168"/>
    </location>
</feature>
<keyword evidence="21" id="KW-1185">Reference proteome</keyword>
<dbReference type="FunFam" id="1.20.1110.10:FF:000039">
    <property type="entry name" value="Calcium-transporting ATPase"/>
    <property type="match status" value="1"/>
</dbReference>
<keyword evidence="7 17" id="KW-0547">Nucleotide-binding</keyword>
<keyword evidence="13 17" id="KW-0406">Ion transport</keyword>
<feature type="transmembrane region" description="Helical" evidence="17">
    <location>
        <begin position="348"/>
        <end position="366"/>
    </location>
</feature>
<dbReference type="Pfam" id="PF00690">
    <property type="entry name" value="Cation_ATPase_N"/>
    <property type="match status" value="1"/>
</dbReference>
<evidence type="ECO:0000256" key="1">
    <source>
        <dbReference type="ARBA" id="ARBA00004128"/>
    </source>
</evidence>
<keyword evidence="3" id="KW-0926">Vacuole</keyword>
<dbReference type="SUPFAM" id="SSF81660">
    <property type="entry name" value="Metal cation-transporting ATPase, ATP-binding domain N"/>
    <property type="match status" value="1"/>
</dbReference>
<dbReference type="InterPro" id="IPR023214">
    <property type="entry name" value="HAD_sf"/>
</dbReference>
<comment type="subcellular location">
    <subcellularLocation>
        <location evidence="17">Membrane</location>
        <topology evidence="17">Multi-pass membrane protein</topology>
    </subcellularLocation>
    <subcellularLocation>
        <location evidence="1">Vacuole membrane</location>
        <topology evidence="1">Multi-pass membrane protein</topology>
    </subcellularLocation>
</comment>
<dbReference type="FunFam" id="3.40.1110.10:FF:000031">
    <property type="entry name" value="Calcium-transporting ATPase"/>
    <property type="match status" value="1"/>
</dbReference>
<keyword evidence="4 17" id="KW-0109">Calcium transport</keyword>
<feature type="transmembrane region" description="Helical" evidence="17">
    <location>
        <begin position="1221"/>
        <end position="1241"/>
    </location>
</feature>
<evidence type="ECO:0000256" key="12">
    <source>
        <dbReference type="ARBA" id="ARBA00022989"/>
    </source>
</evidence>
<evidence type="ECO:0000256" key="8">
    <source>
        <dbReference type="ARBA" id="ARBA00022837"/>
    </source>
</evidence>
<keyword evidence="5 17" id="KW-0812">Transmembrane</keyword>
<dbReference type="Proteomes" id="UP000565441">
    <property type="component" value="Unassembled WGS sequence"/>
</dbReference>
<dbReference type="Gene3D" id="3.40.1110.10">
    <property type="entry name" value="Calcium-transporting ATPase, cytoplasmic domain N"/>
    <property type="match status" value="1"/>
</dbReference>
<proteinExistence type="inferred from homology"/>
<feature type="region of interest" description="Disordered" evidence="18">
    <location>
        <begin position="649"/>
        <end position="673"/>
    </location>
</feature>
<dbReference type="GO" id="GO:0016887">
    <property type="term" value="F:ATP hydrolysis activity"/>
    <property type="evidence" value="ECO:0007669"/>
    <property type="project" value="InterPro"/>
</dbReference>
<feature type="compositionally biased region" description="Polar residues" evidence="18">
    <location>
        <begin position="118"/>
        <end position="127"/>
    </location>
</feature>
<keyword evidence="14 17" id="KW-0472">Membrane</keyword>
<feature type="compositionally biased region" description="Basic and acidic residues" evidence="18">
    <location>
        <begin position="152"/>
        <end position="162"/>
    </location>
</feature>
<keyword evidence="11" id="KW-1278">Translocase</keyword>
<feature type="region of interest" description="Disordered" evidence="18">
    <location>
        <begin position="1366"/>
        <end position="1389"/>
    </location>
</feature>
<evidence type="ECO:0000256" key="13">
    <source>
        <dbReference type="ARBA" id="ARBA00023065"/>
    </source>
</evidence>
<comment type="function">
    <text evidence="17">Catalyzes the hydrolysis of ATP coupled with the transport of calcium.</text>
</comment>
<keyword evidence="9 17" id="KW-0067">ATP-binding</keyword>
<keyword evidence="2 17" id="KW-0813">Transport</keyword>
<evidence type="ECO:0000256" key="3">
    <source>
        <dbReference type="ARBA" id="ARBA00022554"/>
    </source>
</evidence>
<feature type="region of interest" description="Disordered" evidence="18">
    <location>
        <begin position="91"/>
        <end position="165"/>
    </location>
</feature>
<dbReference type="PANTHER" id="PTHR24093:SF369">
    <property type="entry name" value="CALCIUM-TRANSPORTING ATPASE"/>
    <property type="match status" value="1"/>
</dbReference>
<dbReference type="Pfam" id="PF13246">
    <property type="entry name" value="Cation_ATPase"/>
    <property type="match status" value="1"/>
</dbReference>
<evidence type="ECO:0000256" key="11">
    <source>
        <dbReference type="ARBA" id="ARBA00022967"/>
    </source>
</evidence>
<feature type="transmembrane region" description="Helical" evidence="17">
    <location>
        <begin position="1188"/>
        <end position="1206"/>
    </location>
</feature>
<feature type="domain" description="Cation-transporting P-type ATPase N-terminal" evidence="19">
    <location>
        <begin position="266"/>
        <end position="327"/>
    </location>
</feature>
<dbReference type="SFLD" id="SFLDG00002">
    <property type="entry name" value="C1.7:_P-type_atpase_like"/>
    <property type="match status" value="1"/>
</dbReference>
<evidence type="ECO:0000256" key="18">
    <source>
        <dbReference type="SAM" id="MobiDB-lite"/>
    </source>
</evidence>
<comment type="caution">
    <text evidence="20">The sequence shown here is derived from an EMBL/GenBank/DDBJ whole genome shotgun (WGS) entry which is preliminary data.</text>
</comment>
<feature type="transmembrane region" description="Helical" evidence="17">
    <location>
        <begin position="311"/>
        <end position="328"/>
    </location>
</feature>
<dbReference type="Pfam" id="PF00122">
    <property type="entry name" value="E1-E2_ATPase"/>
    <property type="match status" value="1"/>
</dbReference>
<dbReference type="Gene3D" id="1.20.1110.10">
    <property type="entry name" value="Calcium-transporting ATPase, transmembrane domain"/>
    <property type="match status" value="1"/>
</dbReference>
<evidence type="ECO:0000256" key="2">
    <source>
        <dbReference type="ARBA" id="ARBA00022448"/>
    </source>
</evidence>
<dbReference type="InterPro" id="IPR044492">
    <property type="entry name" value="P_typ_ATPase_HD_dom"/>
</dbReference>
<comment type="similarity">
    <text evidence="15 17">Belongs to the cation transport ATPase (P-type) (TC 3.A.3) family.</text>
</comment>
<dbReference type="InterPro" id="IPR004014">
    <property type="entry name" value="ATPase_P-typ_cation-transptr_N"/>
</dbReference>
<dbReference type="GO" id="GO:0005774">
    <property type="term" value="C:vacuolar membrane"/>
    <property type="evidence" value="ECO:0007669"/>
    <property type="project" value="UniProtKB-SubCell"/>
</dbReference>